<dbReference type="GO" id="GO:0098552">
    <property type="term" value="C:side of membrane"/>
    <property type="evidence" value="ECO:0007669"/>
    <property type="project" value="UniProtKB-KW"/>
</dbReference>
<feature type="compositionally biased region" description="Low complexity" evidence="9">
    <location>
        <begin position="256"/>
        <end position="279"/>
    </location>
</feature>
<organism evidence="12 13">
    <name type="scientific">Trifolium pratense</name>
    <name type="common">Red clover</name>
    <dbReference type="NCBI Taxonomy" id="57577"/>
    <lineage>
        <taxon>Eukaryota</taxon>
        <taxon>Viridiplantae</taxon>
        <taxon>Streptophyta</taxon>
        <taxon>Embryophyta</taxon>
        <taxon>Tracheophyta</taxon>
        <taxon>Spermatophyta</taxon>
        <taxon>Magnoliopsida</taxon>
        <taxon>eudicotyledons</taxon>
        <taxon>Gunneridae</taxon>
        <taxon>Pentapetalae</taxon>
        <taxon>rosids</taxon>
        <taxon>fabids</taxon>
        <taxon>Fabales</taxon>
        <taxon>Fabaceae</taxon>
        <taxon>Papilionoideae</taxon>
        <taxon>50 kb inversion clade</taxon>
        <taxon>NPAAA clade</taxon>
        <taxon>Hologalegina</taxon>
        <taxon>IRL clade</taxon>
        <taxon>Trifolieae</taxon>
        <taxon>Trifolium</taxon>
    </lineage>
</organism>
<feature type="compositionally biased region" description="Low complexity" evidence="9">
    <location>
        <begin position="65"/>
        <end position="85"/>
    </location>
</feature>
<keyword evidence="4 10" id="KW-0732">Signal</keyword>
<sequence>MANKASLCFLFLSFLIFFCSGNNAFSTFSGTRFLKKSKISKSQIQLSVKDHNNRIMRILQDTGFPTNPASTTPSETPTIITVPSTNPVPPTNPGTTNLVPSTTPPVSSAPPTNPANTPVPVTAPITVPGTGTNPVNSYPPPAPLSGGTGTVPVTNPPPTTSTGTNPQGGGSWCVAKPGTPQTTLQTALDYACGKGADCSQIQQGGSCYNPNSLQNHASFAFNSYYQKNPAPTSCDFGGVAAVVSINPSTGTCIFPSSSGGASPTTGGSGTTSPSFGLGPQSSPLDSSHSTGLRPFISCMVLVTLFVSGMLSISQ</sequence>
<accession>A0A2K3NS20</accession>
<dbReference type="PANTHER" id="PTHR31044:SF120">
    <property type="entry name" value="CARBOHYDRATE-BINDING X8 DOMAIN SUPERFAMILY PROTEIN"/>
    <property type="match status" value="1"/>
</dbReference>
<evidence type="ECO:0000256" key="5">
    <source>
        <dbReference type="ARBA" id="ARBA00023136"/>
    </source>
</evidence>
<keyword evidence="2" id="KW-1003">Cell membrane</keyword>
<feature type="signal peptide" evidence="10">
    <location>
        <begin position="1"/>
        <end position="21"/>
    </location>
</feature>
<evidence type="ECO:0000256" key="8">
    <source>
        <dbReference type="ARBA" id="ARBA00023288"/>
    </source>
</evidence>
<keyword evidence="8" id="KW-0449">Lipoprotein</keyword>
<evidence type="ECO:0000256" key="1">
    <source>
        <dbReference type="ARBA" id="ARBA00004609"/>
    </source>
</evidence>
<reference evidence="12 13" key="2">
    <citation type="journal article" date="2017" name="Front. Plant Sci.">
        <title>Gene Classification and Mining of Molecular Markers Useful in Red Clover (Trifolium pratense) Breeding.</title>
        <authorList>
            <person name="Istvanek J."/>
            <person name="Dluhosova J."/>
            <person name="Dluhos P."/>
            <person name="Patkova L."/>
            <person name="Nedelnik J."/>
            <person name="Repkova J."/>
        </authorList>
    </citation>
    <scope>NUCLEOTIDE SEQUENCE [LARGE SCALE GENOMIC DNA]</scope>
    <source>
        <strain evidence="13">cv. Tatra</strain>
        <tissue evidence="12">Young leaves</tissue>
    </source>
</reference>
<feature type="domain" description="X8" evidence="11">
    <location>
        <begin position="171"/>
        <end position="254"/>
    </location>
</feature>
<keyword evidence="6" id="KW-1015">Disulfide bond</keyword>
<dbReference type="AlphaFoldDB" id="A0A2K3NS20"/>
<dbReference type="GO" id="GO:0005886">
    <property type="term" value="C:plasma membrane"/>
    <property type="evidence" value="ECO:0007669"/>
    <property type="project" value="UniProtKB-SubCell"/>
</dbReference>
<comment type="caution">
    <text evidence="12">The sequence shown here is derived from an EMBL/GenBank/DDBJ whole genome shotgun (WGS) entry which is preliminary data.</text>
</comment>
<evidence type="ECO:0000256" key="6">
    <source>
        <dbReference type="ARBA" id="ARBA00023157"/>
    </source>
</evidence>
<evidence type="ECO:0000256" key="9">
    <source>
        <dbReference type="SAM" id="MobiDB-lite"/>
    </source>
</evidence>
<proteinExistence type="predicted"/>
<dbReference type="FunFam" id="1.20.58.1040:FF:000001">
    <property type="entry name" value="Glucan endo-1,3-beta-glucosidase 4"/>
    <property type="match status" value="1"/>
</dbReference>
<dbReference type="Gene3D" id="1.20.58.1040">
    <property type="match status" value="1"/>
</dbReference>
<feature type="region of interest" description="Disordered" evidence="9">
    <location>
        <begin position="256"/>
        <end position="286"/>
    </location>
</feature>
<dbReference type="PANTHER" id="PTHR31044">
    <property type="entry name" value="BETA-1,3 GLUCANASE"/>
    <property type="match status" value="1"/>
</dbReference>
<feature type="chain" id="PRO_5014418789" evidence="10">
    <location>
        <begin position="22"/>
        <end position="314"/>
    </location>
</feature>
<dbReference type="Pfam" id="PF07983">
    <property type="entry name" value="X8"/>
    <property type="match status" value="1"/>
</dbReference>
<evidence type="ECO:0000256" key="2">
    <source>
        <dbReference type="ARBA" id="ARBA00022475"/>
    </source>
</evidence>
<keyword evidence="7" id="KW-0325">Glycoprotein</keyword>
<name>A0A2K3NS20_TRIPR</name>
<protein>
    <submittedName>
        <fullName evidence="12">Glucan endo-1,3-beta-glucosidase</fullName>
    </submittedName>
</protein>
<comment type="subcellular location">
    <subcellularLocation>
        <location evidence="1">Cell membrane</location>
        <topology evidence="1">Lipid-anchor</topology>
        <topology evidence="1">GPI-anchor</topology>
    </subcellularLocation>
</comment>
<dbReference type="SMART" id="SM00768">
    <property type="entry name" value="X8"/>
    <property type="match status" value="1"/>
</dbReference>
<evidence type="ECO:0000256" key="4">
    <source>
        <dbReference type="ARBA" id="ARBA00022729"/>
    </source>
</evidence>
<feature type="compositionally biased region" description="Low complexity" evidence="9">
    <location>
        <begin position="93"/>
        <end position="106"/>
    </location>
</feature>
<keyword evidence="5" id="KW-0472">Membrane</keyword>
<keyword evidence="3" id="KW-0336">GPI-anchor</keyword>
<dbReference type="InterPro" id="IPR044788">
    <property type="entry name" value="X8_dom_prot"/>
</dbReference>
<feature type="region of interest" description="Disordered" evidence="9">
    <location>
        <begin position="140"/>
        <end position="169"/>
    </location>
</feature>
<dbReference type="Proteomes" id="UP000236291">
    <property type="component" value="Unassembled WGS sequence"/>
</dbReference>
<dbReference type="STRING" id="57577.A0A2K3NS20"/>
<feature type="region of interest" description="Disordered" evidence="9">
    <location>
        <begin position="62"/>
        <end position="114"/>
    </location>
</feature>
<dbReference type="EMBL" id="ASHM01000999">
    <property type="protein sequence ID" value="PNY05833.1"/>
    <property type="molecule type" value="Genomic_DNA"/>
</dbReference>
<reference evidence="12 13" key="1">
    <citation type="journal article" date="2014" name="Am. J. Bot.">
        <title>Genome assembly and annotation for red clover (Trifolium pratense; Fabaceae).</title>
        <authorList>
            <person name="Istvanek J."/>
            <person name="Jaros M."/>
            <person name="Krenek A."/>
            <person name="Repkova J."/>
        </authorList>
    </citation>
    <scope>NUCLEOTIDE SEQUENCE [LARGE SCALE GENOMIC DNA]</scope>
    <source>
        <strain evidence="13">cv. Tatra</strain>
        <tissue evidence="12">Young leaves</tissue>
    </source>
</reference>
<gene>
    <name evidence="12" type="ORF">L195_g002291</name>
</gene>
<dbReference type="GO" id="GO:0009506">
    <property type="term" value="C:plasmodesma"/>
    <property type="evidence" value="ECO:0007669"/>
    <property type="project" value="UniProtKB-ARBA"/>
</dbReference>
<evidence type="ECO:0000256" key="3">
    <source>
        <dbReference type="ARBA" id="ARBA00022622"/>
    </source>
</evidence>
<evidence type="ECO:0000313" key="12">
    <source>
        <dbReference type="EMBL" id="PNY05833.1"/>
    </source>
</evidence>
<evidence type="ECO:0000256" key="7">
    <source>
        <dbReference type="ARBA" id="ARBA00023180"/>
    </source>
</evidence>
<dbReference type="InterPro" id="IPR012946">
    <property type="entry name" value="X8"/>
</dbReference>
<evidence type="ECO:0000256" key="10">
    <source>
        <dbReference type="SAM" id="SignalP"/>
    </source>
</evidence>
<evidence type="ECO:0000313" key="13">
    <source>
        <dbReference type="Proteomes" id="UP000236291"/>
    </source>
</evidence>
<evidence type="ECO:0000259" key="11">
    <source>
        <dbReference type="SMART" id="SM00768"/>
    </source>
</evidence>